<dbReference type="EMBL" id="AMRG01000010">
    <property type="protein sequence ID" value="EKE82907.1"/>
    <property type="molecule type" value="Genomic_DNA"/>
</dbReference>
<dbReference type="InterPro" id="IPR000834">
    <property type="entry name" value="Peptidase_M14"/>
</dbReference>
<proteinExistence type="inferred from homology"/>
<dbReference type="PANTHER" id="PTHR12756:SF11">
    <property type="entry name" value="CYTOSOLIC CARBOXYPEPTIDASE 1"/>
    <property type="match status" value="1"/>
</dbReference>
<comment type="similarity">
    <text evidence="2">Belongs to the peptidase M14 family.</text>
</comment>
<name>K2K8K4_9GAMM</name>
<dbReference type="CDD" id="cd06237">
    <property type="entry name" value="M14_Nna1-like"/>
    <property type="match status" value="1"/>
</dbReference>
<dbReference type="GO" id="GO:0008270">
    <property type="term" value="F:zinc ion binding"/>
    <property type="evidence" value="ECO:0007669"/>
    <property type="project" value="InterPro"/>
</dbReference>
<dbReference type="GO" id="GO:0004181">
    <property type="term" value="F:metallocarboxypeptidase activity"/>
    <property type="evidence" value="ECO:0007669"/>
    <property type="project" value="InterPro"/>
</dbReference>
<dbReference type="SMART" id="SM00631">
    <property type="entry name" value="Zn_pept"/>
    <property type="match status" value="1"/>
</dbReference>
<dbReference type="Pfam" id="PF00246">
    <property type="entry name" value="Peptidase_M14"/>
    <property type="match status" value="1"/>
</dbReference>
<evidence type="ECO:0000256" key="2">
    <source>
        <dbReference type="PROSITE-ProRule" id="PRU01379"/>
    </source>
</evidence>
<dbReference type="RefSeq" id="WP_008488997.1">
    <property type="nucleotide sequence ID" value="NZ_AMRG01000010.1"/>
</dbReference>
<dbReference type="Proteomes" id="UP000014115">
    <property type="component" value="Unassembled WGS sequence"/>
</dbReference>
<evidence type="ECO:0000256" key="3">
    <source>
        <dbReference type="SAM" id="MobiDB-lite"/>
    </source>
</evidence>
<dbReference type="GO" id="GO:0006508">
    <property type="term" value="P:proteolysis"/>
    <property type="evidence" value="ECO:0007669"/>
    <property type="project" value="InterPro"/>
</dbReference>
<keyword evidence="5" id="KW-0645">Protease</keyword>
<dbReference type="Gene3D" id="3.40.630.10">
    <property type="entry name" value="Zn peptidases"/>
    <property type="match status" value="1"/>
</dbReference>
<evidence type="ECO:0000256" key="1">
    <source>
        <dbReference type="ARBA" id="ARBA00001947"/>
    </source>
</evidence>
<dbReference type="OrthoDB" id="6221272at2"/>
<reference evidence="5 6" key="1">
    <citation type="journal article" date="2012" name="J. Bacteriol.">
        <title>Genome Sequence of Idiomarina xiamenensis Type Strain 10-D-4.</title>
        <authorList>
            <person name="Lai Q."/>
            <person name="Wang L."/>
            <person name="Wang W."/>
            <person name="Shao Z."/>
        </authorList>
    </citation>
    <scope>NUCLEOTIDE SEQUENCE [LARGE SCALE GENOMIC DNA]</scope>
    <source>
        <strain evidence="5 6">10-D-4</strain>
    </source>
</reference>
<comment type="cofactor">
    <cofactor evidence="1">
        <name>Zn(2+)</name>
        <dbReference type="ChEBI" id="CHEBI:29105"/>
    </cofactor>
</comment>
<sequence length="471" mass="52910">MELVVTATLLTQVTLAQITLPEPLTEKQQPQNCQFDEVSFTTDFAAGRLHHCQAADDNGYILYLRPEREQINPSPWYAFRIQNHAENTTTYQLTIVASRGIGRYTPKRSDDKKTWQALSFEEGDGRISFDITLAGDSEVYVAGQEIMDNVGYIDWLSTLLKNPQQQQVISLGVSSEGRNLAAIEHRAPDSERWLILIGRQHPPEITGALALQHFGQLLFSDDANAQAFRQRYNILLVPNMNPDGVYHGNWRLTATGVDMNRDWQARTQPETQALFKYLEALYERGERIELAIDFHSTRRDVFYTMPSDYKPSTGIPLKQPERVREWLDEVINMVSKTVELDYKAGSHPKSGVFKQFITDHYGAPAVTYEVGDDSDRDNIKIVAAAALQTLIERLMPDQAADDKNLIEVDDTDIAVDEEQNNGGSDAADAKQAAPKHDRASTDDSDNDNQPSTPAAPTDNPLSKAIQELNWS</sequence>
<keyword evidence="5" id="KW-0378">Hydrolase</keyword>
<accession>K2K8K4</accession>
<feature type="domain" description="Peptidase M14" evidence="4">
    <location>
        <begin position="145"/>
        <end position="394"/>
    </location>
</feature>
<dbReference type="InterPro" id="IPR050821">
    <property type="entry name" value="Cytosolic_carboxypeptidase"/>
</dbReference>
<dbReference type="PROSITE" id="PS52035">
    <property type="entry name" value="PEPTIDASE_M14"/>
    <property type="match status" value="1"/>
</dbReference>
<keyword evidence="5" id="KW-0121">Carboxypeptidase</keyword>
<dbReference type="eggNOG" id="COG2866">
    <property type="taxonomic scope" value="Bacteria"/>
</dbReference>
<evidence type="ECO:0000313" key="6">
    <source>
        <dbReference type="Proteomes" id="UP000014115"/>
    </source>
</evidence>
<organism evidence="5 6">
    <name type="scientific">Idiomarina xiamenensis 10-D-4</name>
    <dbReference type="NCBI Taxonomy" id="740709"/>
    <lineage>
        <taxon>Bacteria</taxon>
        <taxon>Pseudomonadati</taxon>
        <taxon>Pseudomonadota</taxon>
        <taxon>Gammaproteobacteria</taxon>
        <taxon>Alteromonadales</taxon>
        <taxon>Idiomarinaceae</taxon>
        <taxon>Idiomarina</taxon>
    </lineage>
</organism>
<dbReference type="PATRIC" id="fig|740709.3.peg.1762"/>
<dbReference type="InterPro" id="IPR040626">
    <property type="entry name" value="Pepdidase_M14_N"/>
</dbReference>
<feature type="region of interest" description="Disordered" evidence="3">
    <location>
        <begin position="417"/>
        <end position="471"/>
    </location>
</feature>
<dbReference type="SUPFAM" id="SSF53187">
    <property type="entry name" value="Zn-dependent exopeptidases"/>
    <property type="match status" value="1"/>
</dbReference>
<gene>
    <name evidence="5" type="ORF">A10D4_08709</name>
</gene>
<evidence type="ECO:0000313" key="5">
    <source>
        <dbReference type="EMBL" id="EKE82907.1"/>
    </source>
</evidence>
<dbReference type="PANTHER" id="PTHR12756">
    <property type="entry name" value="CYTOSOLIC CARBOXYPEPTIDASE"/>
    <property type="match status" value="1"/>
</dbReference>
<comment type="caution">
    <text evidence="5">The sequence shown here is derived from an EMBL/GenBank/DDBJ whole genome shotgun (WGS) entry which is preliminary data.</text>
</comment>
<evidence type="ECO:0000259" key="4">
    <source>
        <dbReference type="PROSITE" id="PS52035"/>
    </source>
</evidence>
<feature type="active site" description="Proton donor/acceptor" evidence="2">
    <location>
        <position position="369"/>
    </location>
</feature>
<dbReference type="AlphaFoldDB" id="K2K8K4"/>
<dbReference type="Gene3D" id="2.60.40.3120">
    <property type="match status" value="1"/>
</dbReference>
<dbReference type="Pfam" id="PF18027">
    <property type="entry name" value="Pepdidase_M14_N"/>
    <property type="match status" value="1"/>
</dbReference>
<dbReference type="STRING" id="740709.A10D4_08709"/>
<protein>
    <submittedName>
        <fullName evidence="5">Carboxypeptidase, Zn-dependent</fullName>
    </submittedName>
</protein>
<keyword evidence="6" id="KW-1185">Reference proteome</keyword>